<proteinExistence type="predicted"/>
<dbReference type="Proteomes" id="UP000011713">
    <property type="component" value="Unassembled WGS sequence"/>
</dbReference>
<feature type="region of interest" description="Disordered" evidence="1">
    <location>
        <begin position="1"/>
        <end position="85"/>
    </location>
</feature>
<reference evidence="2" key="2">
    <citation type="submission" date="2015-06" db="UniProtKB">
        <authorList>
            <consortium name="EnsemblProtists"/>
        </authorList>
    </citation>
    <scope>IDENTIFICATION</scope>
    <source>
        <strain evidence="2">Emoy2</strain>
    </source>
</reference>
<dbReference type="EnsemblProtists" id="HpaT813174">
    <property type="protein sequence ID" value="HpaP813174"/>
    <property type="gene ID" value="HpaG813174"/>
</dbReference>
<reference evidence="3" key="1">
    <citation type="journal article" date="2010" name="Science">
        <title>Signatures of adaptation to obligate biotrophy in the Hyaloperonospora arabidopsidis genome.</title>
        <authorList>
            <person name="Baxter L."/>
            <person name="Tripathy S."/>
            <person name="Ishaque N."/>
            <person name="Boot N."/>
            <person name="Cabral A."/>
            <person name="Kemen E."/>
            <person name="Thines M."/>
            <person name="Ah-Fong A."/>
            <person name="Anderson R."/>
            <person name="Badejoko W."/>
            <person name="Bittner-Eddy P."/>
            <person name="Boore J.L."/>
            <person name="Chibucos M.C."/>
            <person name="Coates M."/>
            <person name="Dehal P."/>
            <person name="Delehaunty K."/>
            <person name="Dong S."/>
            <person name="Downton P."/>
            <person name="Dumas B."/>
            <person name="Fabro G."/>
            <person name="Fronick C."/>
            <person name="Fuerstenberg S.I."/>
            <person name="Fulton L."/>
            <person name="Gaulin E."/>
            <person name="Govers F."/>
            <person name="Hughes L."/>
            <person name="Humphray S."/>
            <person name="Jiang R.H."/>
            <person name="Judelson H."/>
            <person name="Kamoun S."/>
            <person name="Kyung K."/>
            <person name="Meijer H."/>
            <person name="Minx P."/>
            <person name="Morris P."/>
            <person name="Nelson J."/>
            <person name="Phuntumart V."/>
            <person name="Qutob D."/>
            <person name="Rehmany A."/>
            <person name="Rougon-Cardoso A."/>
            <person name="Ryden P."/>
            <person name="Torto-Alalibo T."/>
            <person name="Studholme D."/>
            <person name="Wang Y."/>
            <person name="Win J."/>
            <person name="Wood J."/>
            <person name="Clifton S.W."/>
            <person name="Rogers J."/>
            <person name="Van den Ackerveken G."/>
            <person name="Jones J.D."/>
            <person name="McDowell J.M."/>
            <person name="Beynon J."/>
            <person name="Tyler B.M."/>
        </authorList>
    </citation>
    <scope>NUCLEOTIDE SEQUENCE [LARGE SCALE GENOMIC DNA]</scope>
    <source>
        <strain evidence="3">Emoy2</strain>
    </source>
</reference>
<feature type="compositionally biased region" description="Basic residues" evidence="1">
    <location>
        <begin position="1"/>
        <end position="12"/>
    </location>
</feature>
<feature type="region of interest" description="Disordered" evidence="1">
    <location>
        <begin position="134"/>
        <end position="156"/>
    </location>
</feature>
<dbReference type="AlphaFoldDB" id="M4C259"/>
<sequence>MNLLRHTARQRPTHPSSITSEVPNYLPRMDSRATGRGNSSDVLSHRGGSTVVPRGSIGHREYHPMDEVEEGTHPPMDSRGQSDAVSQIDCVTCELREDLEHEIGRRLDLLGNVNRLSSGREKYRAEYAFSQLANERETAFSPRRADGSSSGYISAS</sequence>
<accession>M4C259</accession>
<feature type="compositionally biased region" description="Basic and acidic residues" evidence="1">
    <location>
        <begin position="134"/>
        <end position="146"/>
    </location>
</feature>
<evidence type="ECO:0000313" key="2">
    <source>
        <dbReference type="EnsemblProtists" id="HpaP813174"/>
    </source>
</evidence>
<protein>
    <recommendedName>
        <fullName evidence="4">RxLR effector candidate protein</fullName>
    </recommendedName>
</protein>
<dbReference type="VEuPathDB" id="FungiDB:HpaG813174"/>
<dbReference type="EMBL" id="JH598118">
    <property type="status" value="NOT_ANNOTATED_CDS"/>
    <property type="molecule type" value="Genomic_DNA"/>
</dbReference>
<name>M4C259_HYAAE</name>
<feature type="compositionally biased region" description="Polar residues" evidence="1">
    <location>
        <begin position="147"/>
        <end position="156"/>
    </location>
</feature>
<evidence type="ECO:0000313" key="3">
    <source>
        <dbReference type="Proteomes" id="UP000011713"/>
    </source>
</evidence>
<evidence type="ECO:0000256" key="1">
    <source>
        <dbReference type="SAM" id="MobiDB-lite"/>
    </source>
</evidence>
<dbReference type="HOGENOM" id="CLU_096991_1_0_1"/>
<evidence type="ECO:0008006" key="4">
    <source>
        <dbReference type="Google" id="ProtNLM"/>
    </source>
</evidence>
<organism evidence="2 3">
    <name type="scientific">Hyaloperonospora arabidopsidis (strain Emoy2)</name>
    <name type="common">Downy mildew agent</name>
    <name type="synonym">Peronospora arabidopsidis</name>
    <dbReference type="NCBI Taxonomy" id="559515"/>
    <lineage>
        <taxon>Eukaryota</taxon>
        <taxon>Sar</taxon>
        <taxon>Stramenopiles</taxon>
        <taxon>Oomycota</taxon>
        <taxon>Peronosporomycetes</taxon>
        <taxon>Peronosporales</taxon>
        <taxon>Peronosporaceae</taxon>
        <taxon>Hyaloperonospora</taxon>
    </lineage>
</organism>
<feature type="compositionally biased region" description="Polar residues" evidence="1">
    <location>
        <begin position="13"/>
        <end position="22"/>
    </location>
</feature>
<feature type="compositionally biased region" description="Basic and acidic residues" evidence="1">
    <location>
        <begin position="58"/>
        <end position="72"/>
    </location>
</feature>
<keyword evidence="3" id="KW-1185">Reference proteome</keyword>
<dbReference type="InParanoid" id="M4C259"/>